<sequence length="245" mass="26798">MKDAVAPNEFKVVGSSLTSRLFYGLVAVAILSVAITFAGKWFGERMAMGGHTDDTTIHAVVIGNNLLAVPANMIRFEQARRSGNAERLDLYVHYPSMAGYTQASHDEFNHATAADSIIFLGFSEQMMSRDMSGRFAPIYSALIARPGRNGPAGITFYEFSENSGYMGEKLAVADRQGREPFVARCLTGEAAEKSLAPCERDILVGERLTLTYRFPKRFLEEWQALDTAVENLAASMLGAPASPQQ</sequence>
<accession>A0A7W9S3Y6</accession>
<comment type="caution">
    <text evidence="2">The sequence shown here is derived from an EMBL/GenBank/DDBJ whole genome shotgun (WGS) entry which is preliminary data.</text>
</comment>
<dbReference type="AlphaFoldDB" id="A0A7W9S3Y6"/>
<proteinExistence type="predicted"/>
<keyword evidence="3" id="KW-1185">Reference proteome</keyword>
<reference evidence="2 3" key="1">
    <citation type="submission" date="2020-08" db="EMBL/GenBank/DDBJ databases">
        <title>Genomic Encyclopedia of Type Strains, Phase IV (KMG-IV): sequencing the most valuable type-strain genomes for metagenomic binning, comparative biology and taxonomic classification.</title>
        <authorList>
            <person name="Goeker M."/>
        </authorList>
    </citation>
    <scope>NUCLEOTIDE SEQUENCE [LARGE SCALE GENOMIC DNA]</scope>
    <source>
        <strain evidence="2 3">DSM 11099</strain>
    </source>
</reference>
<evidence type="ECO:0000313" key="3">
    <source>
        <dbReference type="Proteomes" id="UP000533306"/>
    </source>
</evidence>
<organism evidence="2 3">
    <name type="scientific">Aquamicrobium lusatiense</name>
    <dbReference type="NCBI Taxonomy" id="89772"/>
    <lineage>
        <taxon>Bacteria</taxon>
        <taxon>Pseudomonadati</taxon>
        <taxon>Pseudomonadota</taxon>
        <taxon>Alphaproteobacteria</taxon>
        <taxon>Hyphomicrobiales</taxon>
        <taxon>Phyllobacteriaceae</taxon>
        <taxon>Aquamicrobium</taxon>
    </lineage>
</organism>
<dbReference type="RefSeq" id="WP_183829206.1">
    <property type="nucleotide sequence ID" value="NZ_JACHEU010000001.1"/>
</dbReference>
<evidence type="ECO:0000256" key="1">
    <source>
        <dbReference type="SAM" id="Phobius"/>
    </source>
</evidence>
<gene>
    <name evidence="2" type="ORF">HNR59_001938</name>
</gene>
<keyword evidence="1" id="KW-0472">Membrane</keyword>
<name>A0A7W9S3Y6_9HYPH</name>
<dbReference type="EMBL" id="JACHEU010000001">
    <property type="protein sequence ID" value="MBB6012593.1"/>
    <property type="molecule type" value="Genomic_DNA"/>
</dbReference>
<evidence type="ECO:0008006" key="4">
    <source>
        <dbReference type="Google" id="ProtNLM"/>
    </source>
</evidence>
<keyword evidence="1" id="KW-1133">Transmembrane helix</keyword>
<keyword evidence="1" id="KW-0812">Transmembrane</keyword>
<dbReference type="Proteomes" id="UP000533306">
    <property type="component" value="Unassembled WGS sequence"/>
</dbReference>
<feature type="transmembrane region" description="Helical" evidence="1">
    <location>
        <begin position="20"/>
        <end position="38"/>
    </location>
</feature>
<protein>
    <recommendedName>
        <fullName evidence="4">Transmembrane anchored protein</fullName>
    </recommendedName>
</protein>
<evidence type="ECO:0000313" key="2">
    <source>
        <dbReference type="EMBL" id="MBB6012593.1"/>
    </source>
</evidence>